<reference evidence="4 5" key="1">
    <citation type="submission" date="2018-10" db="EMBL/GenBank/DDBJ databases">
        <authorList>
            <person name="Criscuolo A."/>
        </authorList>
    </citation>
    <scope>NUCLEOTIDE SEQUENCE [LARGE SCALE GENOMIC DNA]</scope>
    <source>
        <strain evidence="4">DnA1</strain>
    </source>
</reference>
<proteinExistence type="predicted"/>
<sequence>MLAAACLLAAAPGARADERILEFFSDIKVERSGDLLVTENIRVRSEGRLIKYGLQRDFAGLYRDAEGNRRSAALDVLSMRRDGRPEPFAVSRLPDGLRLVTGKPDVSFRMGEYQYSLVYRVSRQLQADGARDRLAWDATGRSWALPVDKVRVRIVLPDDAPVSDAVVAARGGGAPGRLDVREAGRAVFVSTRTLAPGEGMEVDVAWPAGAVERPGPLRAWWHDVQDRAELWVAGGGAALLIVYYLLAALSLRRSGPRTRERLDDPPEGLSAPALRYIDRKGYDRWTFLAGMMELLSRRSVGVLVRQDGRYIERLPNHTGGDGRHDPLLNGMLGRFFASGPPQAESPALGGQRRRETASAGAWFSGDRTLLRLDGLYRHCYDEAQRDQRERLEETYARSLFVDGSDRARHGFYLWLAMTVALVGLGIVRVGTLRSWEAWSLLLPLPAVPALFALYAQWRAGATSLASRAVLGVLALACLAGGVWGVVTHVAPLPLLAASLAPLALLAMVCAAFLFLRGYTRQGAALRAQVDAFRRFLARPEPAAGPEAGLARYERYLPYALALGTERKWSAAHAGWRAGAAGALADMRARYGGVYDPLAQARAVMRSLDRWSATAARARPARSGEETGVGPG</sequence>
<organism evidence="4 5">
    <name type="scientific">Pigmentiphaga humi</name>
    <dbReference type="NCBI Taxonomy" id="2478468"/>
    <lineage>
        <taxon>Bacteria</taxon>
        <taxon>Pseudomonadati</taxon>
        <taxon>Pseudomonadota</taxon>
        <taxon>Betaproteobacteria</taxon>
        <taxon>Burkholderiales</taxon>
        <taxon>Alcaligenaceae</taxon>
        <taxon>Pigmentiphaga</taxon>
    </lineage>
</organism>
<feature type="transmembrane region" description="Helical" evidence="1">
    <location>
        <begin position="230"/>
        <end position="251"/>
    </location>
</feature>
<accession>A0A3P4B3A3</accession>
<feature type="transmembrane region" description="Helical" evidence="1">
    <location>
        <begin position="467"/>
        <end position="486"/>
    </location>
</feature>
<protein>
    <recommendedName>
        <fullName evidence="6">DUF2207 domain-containing protein</fullName>
    </recommendedName>
</protein>
<feature type="domain" description="DUF2207" evidence="2">
    <location>
        <begin position="20"/>
        <end position="206"/>
    </location>
</feature>
<keyword evidence="1" id="KW-0812">Transmembrane</keyword>
<evidence type="ECO:0000256" key="1">
    <source>
        <dbReference type="SAM" id="Phobius"/>
    </source>
</evidence>
<feature type="domain" description="Predicted membrane protein YciQ-like C-terminal" evidence="3">
    <location>
        <begin position="466"/>
        <end position="570"/>
    </location>
</feature>
<keyword evidence="5" id="KW-1185">Reference proteome</keyword>
<keyword evidence="1" id="KW-1133">Transmembrane helix</keyword>
<dbReference type="Pfam" id="PF09972">
    <property type="entry name" value="DUF2207"/>
    <property type="match status" value="1"/>
</dbReference>
<dbReference type="InterPro" id="IPR048389">
    <property type="entry name" value="YciQ-like_C"/>
</dbReference>
<feature type="transmembrane region" description="Helical" evidence="1">
    <location>
        <begin position="437"/>
        <end position="455"/>
    </location>
</feature>
<evidence type="ECO:0000259" key="2">
    <source>
        <dbReference type="Pfam" id="PF09972"/>
    </source>
</evidence>
<evidence type="ECO:0000313" key="5">
    <source>
        <dbReference type="Proteomes" id="UP000277294"/>
    </source>
</evidence>
<feature type="transmembrane region" description="Helical" evidence="1">
    <location>
        <begin position="492"/>
        <end position="515"/>
    </location>
</feature>
<evidence type="ECO:0000259" key="3">
    <source>
        <dbReference type="Pfam" id="PF20990"/>
    </source>
</evidence>
<dbReference type="Proteomes" id="UP000277294">
    <property type="component" value="Unassembled WGS sequence"/>
</dbReference>
<dbReference type="InterPro" id="IPR018702">
    <property type="entry name" value="DUF2207"/>
</dbReference>
<keyword evidence="1" id="KW-0472">Membrane</keyword>
<name>A0A3P4B3A3_9BURK</name>
<dbReference type="EMBL" id="UWPJ01000018">
    <property type="protein sequence ID" value="VCU70391.1"/>
    <property type="molecule type" value="Genomic_DNA"/>
</dbReference>
<gene>
    <name evidence="4" type="ORF">PIGHUM_02463</name>
</gene>
<feature type="transmembrane region" description="Helical" evidence="1">
    <location>
        <begin position="411"/>
        <end position="431"/>
    </location>
</feature>
<evidence type="ECO:0000313" key="4">
    <source>
        <dbReference type="EMBL" id="VCU70391.1"/>
    </source>
</evidence>
<dbReference type="AlphaFoldDB" id="A0A3P4B3A3"/>
<evidence type="ECO:0008006" key="6">
    <source>
        <dbReference type="Google" id="ProtNLM"/>
    </source>
</evidence>
<dbReference type="Pfam" id="PF20990">
    <property type="entry name" value="DUF2207_C"/>
    <property type="match status" value="1"/>
</dbReference>